<dbReference type="Pfam" id="PF07818">
    <property type="entry name" value="HCNGP"/>
    <property type="match status" value="1"/>
</dbReference>
<feature type="compositionally biased region" description="Basic and acidic residues" evidence="1">
    <location>
        <begin position="64"/>
        <end position="85"/>
    </location>
</feature>
<dbReference type="GO" id="GO:0006355">
    <property type="term" value="P:regulation of DNA-templated transcription"/>
    <property type="evidence" value="ECO:0007669"/>
    <property type="project" value="InterPro"/>
</dbReference>
<evidence type="ECO:0000313" key="2">
    <source>
        <dbReference type="EMBL" id="CAB3265859.1"/>
    </source>
</evidence>
<dbReference type="PANTHER" id="PTHR13464:SF0">
    <property type="entry name" value="SAP30-BINDING PROTEIN"/>
    <property type="match status" value="1"/>
</dbReference>
<protein>
    <submittedName>
        <fullName evidence="2">SAP30-binding protein-like</fullName>
    </submittedName>
</protein>
<sequence length="291" mass="32848">MAALSALSAYVESDEEHEDEHEGDVGVLITKPTPPVNTEVKNGMRNASPAFSDNMDDMEGSFNMDEKEEHKEEDGTESVEKDNEKPMVVSDEGEPVESVTERVNGIGEKPAKRKYKRYSCENATAFAAKLRTLPEEELQLPAEPEVQCMQNLQDKIKGLYEKKIRDGENLNQTIQSRKDFRNPSIYDKLIIFLGIEERGTNFPKEEFDPDFWRKCPSYEDLARTQREELAKKEKDKKTKVEFVTGTVKKTASGSGSGERAKRTKWDDKSSNISTSKPTIISAVGTIKKNRA</sequence>
<organism evidence="2">
    <name type="scientific">Phallusia mammillata</name>
    <dbReference type="NCBI Taxonomy" id="59560"/>
    <lineage>
        <taxon>Eukaryota</taxon>
        <taxon>Metazoa</taxon>
        <taxon>Chordata</taxon>
        <taxon>Tunicata</taxon>
        <taxon>Ascidiacea</taxon>
        <taxon>Phlebobranchia</taxon>
        <taxon>Ascidiidae</taxon>
        <taxon>Phallusia</taxon>
    </lineage>
</organism>
<feature type="region of interest" description="Disordered" evidence="1">
    <location>
        <begin position="1"/>
        <end position="105"/>
    </location>
</feature>
<name>A0A6F9DRW6_9ASCI</name>
<proteinExistence type="evidence at transcript level"/>
<feature type="region of interest" description="Disordered" evidence="1">
    <location>
        <begin position="246"/>
        <end position="278"/>
    </location>
</feature>
<dbReference type="InterPro" id="IPR012479">
    <property type="entry name" value="SAP30BP"/>
</dbReference>
<feature type="compositionally biased region" description="Basic and acidic residues" evidence="1">
    <location>
        <begin position="258"/>
        <end position="269"/>
    </location>
</feature>
<reference evidence="2" key="1">
    <citation type="submission" date="2020-04" db="EMBL/GenBank/DDBJ databases">
        <authorList>
            <person name="Neveu A P."/>
        </authorList>
    </citation>
    <scope>NUCLEOTIDE SEQUENCE</scope>
    <source>
        <tissue evidence="2">Whole embryo</tissue>
    </source>
</reference>
<dbReference type="PANTHER" id="PTHR13464">
    <property type="entry name" value="TRANSCRIPTIONAL REGULATOR PROTEIN HCNGP"/>
    <property type="match status" value="1"/>
</dbReference>
<gene>
    <name evidence="2" type="primary">Sap30bp</name>
</gene>
<accession>A0A6F9DRW6</accession>
<evidence type="ECO:0000256" key="1">
    <source>
        <dbReference type="SAM" id="MobiDB-lite"/>
    </source>
</evidence>
<feature type="compositionally biased region" description="Acidic residues" evidence="1">
    <location>
        <begin position="12"/>
        <end position="22"/>
    </location>
</feature>
<dbReference type="GO" id="GO:0005634">
    <property type="term" value="C:nucleus"/>
    <property type="evidence" value="ECO:0007669"/>
    <property type="project" value="TreeGrafter"/>
</dbReference>
<dbReference type="EMBL" id="LR789997">
    <property type="protein sequence ID" value="CAB3265859.1"/>
    <property type="molecule type" value="mRNA"/>
</dbReference>
<dbReference type="AlphaFoldDB" id="A0A6F9DRW6"/>